<protein>
    <recommendedName>
        <fullName evidence="10">Glycerol-3-phosphate acyltransferase</fullName>
    </recommendedName>
    <alternativeName>
        <fullName evidence="10">Acyl-PO4 G3P acyltransferase</fullName>
    </alternativeName>
    <alternativeName>
        <fullName evidence="10">Acyl-phosphate--glycerol-3-phosphate acyltransferase</fullName>
    </alternativeName>
    <alternativeName>
        <fullName evidence="10">G3P acyltransferase</fullName>
        <shortName evidence="10">GPAT</shortName>
        <ecNumber evidence="10">2.3.1.275</ecNumber>
    </alternativeName>
    <alternativeName>
        <fullName evidence="10">Lysophosphatidic acid synthase</fullName>
        <shortName evidence="10">LPA synthase</shortName>
    </alternativeName>
</protein>
<proteinExistence type="inferred from homology"/>
<evidence type="ECO:0000313" key="12">
    <source>
        <dbReference type="Proteomes" id="UP000438476"/>
    </source>
</evidence>
<dbReference type="EC" id="2.3.1.275" evidence="10"/>
<dbReference type="OrthoDB" id="9777124at2"/>
<keyword evidence="12" id="KW-1185">Reference proteome</keyword>
<keyword evidence="6 10" id="KW-0443">Lipid metabolism</keyword>
<gene>
    <name evidence="10 11" type="primary">plsY</name>
    <name evidence="11" type="ORF">GRI91_03250</name>
</gene>
<dbReference type="Proteomes" id="UP000438476">
    <property type="component" value="Unassembled WGS sequence"/>
</dbReference>
<dbReference type="GO" id="GO:0043772">
    <property type="term" value="F:acyl-phosphate glycerol-3-phosphate acyltransferase activity"/>
    <property type="evidence" value="ECO:0007669"/>
    <property type="project" value="UniProtKB-UniRule"/>
</dbReference>
<evidence type="ECO:0000256" key="8">
    <source>
        <dbReference type="ARBA" id="ARBA00023209"/>
    </source>
</evidence>
<evidence type="ECO:0000256" key="7">
    <source>
        <dbReference type="ARBA" id="ARBA00023136"/>
    </source>
</evidence>
<evidence type="ECO:0000256" key="4">
    <source>
        <dbReference type="ARBA" id="ARBA00022692"/>
    </source>
</evidence>
<comment type="subcellular location">
    <subcellularLocation>
        <location evidence="10">Cell membrane</location>
        <topology evidence="10">Multi-pass membrane protein</topology>
    </subcellularLocation>
</comment>
<dbReference type="UniPathway" id="UPA00085"/>
<dbReference type="InterPro" id="IPR003811">
    <property type="entry name" value="G3P_acylTferase_PlsY"/>
</dbReference>
<evidence type="ECO:0000256" key="3">
    <source>
        <dbReference type="ARBA" id="ARBA00022679"/>
    </source>
</evidence>
<comment type="catalytic activity">
    <reaction evidence="10">
        <text>an acyl phosphate + sn-glycerol 3-phosphate = a 1-acyl-sn-glycero-3-phosphate + phosphate</text>
        <dbReference type="Rhea" id="RHEA:34075"/>
        <dbReference type="ChEBI" id="CHEBI:43474"/>
        <dbReference type="ChEBI" id="CHEBI:57597"/>
        <dbReference type="ChEBI" id="CHEBI:57970"/>
        <dbReference type="ChEBI" id="CHEBI:59918"/>
        <dbReference type="EC" id="2.3.1.275"/>
    </reaction>
</comment>
<dbReference type="RefSeq" id="WP_160735365.1">
    <property type="nucleotide sequence ID" value="NZ_WTYT01000001.1"/>
</dbReference>
<evidence type="ECO:0000256" key="1">
    <source>
        <dbReference type="ARBA" id="ARBA00022475"/>
    </source>
</evidence>
<feature type="transmembrane region" description="Helical" evidence="10">
    <location>
        <begin position="162"/>
        <end position="181"/>
    </location>
</feature>
<dbReference type="NCBIfam" id="TIGR00023">
    <property type="entry name" value="glycerol-3-phosphate 1-O-acyltransferase PlsY"/>
    <property type="match status" value="1"/>
</dbReference>
<keyword evidence="3 10" id="KW-0808">Transferase</keyword>
<evidence type="ECO:0000256" key="6">
    <source>
        <dbReference type="ARBA" id="ARBA00023098"/>
    </source>
</evidence>
<keyword evidence="5 10" id="KW-1133">Transmembrane helix</keyword>
<comment type="function">
    <text evidence="10">Catalyzes the transfer of an acyl group from acyl-phosphate (acyl-PO(4)) to glycerol-3-phosphate (G3P) to form lysophosphatidic acid (LPA). This enzyme utilizes acyl-phosphate as fatty acyl donor, but not acyl-CoA or acyl-ACP.</text>
</comment>
<dbReference type="Pfam" id="PF02660">
    <property type="entry name" value="G3P_acyltransf"/>
    <property type="match status" value="1"/>
</dbReference>
<evidence type="ECO:0000256" key="2">
    <source>
        <dbReference type="ARBA" id="ARBA00022516"/>
    </source>
</evidence>
<feature type="transmembrane region" description="Helical" evidence="10">
    <location>
        <begin position="111"/>
        <end position="132"/>
    </location>
</feature>
<comment type="subunit">
    <text evidence="10">Probably interacts with PlsX.</text>
</comment>
<keyword evidence="8 10" id="KW-0594">Phospholipid biosynthesis</keyword>
<keyword evidence="11" id="KW-0012">Acyltransferase</keyword>
<evidence type="ECO:0000256" key="9">
    <source>
        <dbReference type="ARBA" id="ARBA00023264"/>
    </source>
</evidence>
<evidence type="ECO:0000256" key="5">
    <source>
        <dbReference type="ARBA" id="ARBA00022989"/>
    </source>
</evidence>
<keyword evidence="7 10" id="KW-0472">Membrane</keyword>
<feature type="transmembrane region" description="Helical" evidence="10">
    <location>
        <begin position="81"/>
        <end position="99"/>
    </location>
</feature>
<evidence type="ECO:0000256" key="10">
    <source>
        <dbReference type="HAMAP-Rule" id="MF_01043"/>
    </source>
</evidence>
<organism evidence="11 12">
    <name type="scientific">Altericroceibacterium endophyticum</name>
    <dbReference type="NCBI Taxonomy" id="1808508"/>
    <lineage>
        <taxon>Bacteria</taxon>
        <taxon>Pseudomonadati</taxon>
        <taxon>Pseudomonadota</taxon>
        <taxon>Alphaproteobacteria</taxon>
        <taxon>Sphingomonadales</taxon>
        <taxon>Erythrobacteraceae</taxon>
        <taxon>Altericroceibacterium</taxon>
    </lineage>
</organism>
<comment type="pathway">
    <text evidence="10">Lipid metabolism; phospholipid metabolism.</text>
</comment>
<dbReference type="GO" id="GO:0005886">
    <property type="term" value="C:plasma membrane"/>
    <property type="evidence" value="ECO:0007669"/>
    <property type="project" value="UniProtKB-SubCell"/>
</dbReference>
<reference evidence="11 12" key="1">
    <citation type="submission" date="2019-12" db="EMBL/GenBank/DDBJ databases">
        <title>Genomic-based taxomic classification of the family Erythrobacteraceae.</title>
        <authorList>
            <person name="Xu L."/>
        </authorList>
    </citation>
    <scope>NUCLEOTIDE SEQUENCE [LARGE SCALE GENOMIC DNA]</scope>
    <source>
        <strain evidence="11 12">LMG 29518</strain>
    </source>
</reference>
<comment type="caution">
    <text evidence="11">The sequence shown here is derived from an EMBL/GenBank/DDBJ whole genome shotgun (WGS) entry which is preliminary data.</text>
</comment>
<name>A0A6I4T1F8_9SPHN</name>
<keyword evidence="2 10" id="KW-0444">Lipid biosynthesis</keyword>
<evidence type="ECO:0000313" key="11">
    <source>
        <dbReference type="EMBL" id="MXO64766.1"/>
    </source>
</evidence>
<feature type="transmembrane region" description="Helical" evidence="10">
    <location>
        <begin position="6"/>
        <end position="29"/>
    </location>
</feature>
<comment type="similarity">
    <text evidence="10">Belongs to the PlsY family.</text>
</comment>
<accession>A0A6I4T1F8</accession>
<keyword evidence="4 10" id="KW-0812">Transmembrane</keyword>
<dbReference type="HAMAP" id="MF_01043">
    <property type="entry name" value="PlsY"/>
    <property type="match status" value="1"/>
</dbReference>
<dbReference type="PANTHER" id="PTHR30309">
    <property type="entry name" value="INNER MEMBRANE PROTEIN YGIH"/>
    <property type="match status" value="1"/>
</dbReference>
<dbReference type="EMBL" id="WTYT01000001">
    <property type="protein sequence ID" value="MXO64766.1"/>
    <property type="molecule type" value="Genomic_DNA"/>
</dbReference>
<sequence length="196" mass="20415">MNGLDALLAGLLGYVLGSIPFGLLLAFAAGKGDVRQIGSGNIGATNVLRTGSKKLAAATLLLDLLKGWLPVYLAWILFPQTAGFAALGAVIGHCFPVWLKFRGGKGVATTAGVCFGLGWPFGLAYAAIWIGLLYFTRISSLAGMSAAIAAPVMAIALQRWDLLPFLIAIAALILVLHRANISRLKAGTEPRIGSAK</sequence>
<dbReference type="AlphaFoldDB" id="A0A6I4T1F8"/>
<dbReference type="GO" id="GO:0008654">
    <property type="term" value="P:phospholipid biosynthetic process"/>
    <property type="evidence" value="ECO:0007669"/>
    <property type="project" value="UniProtKB-UniRule"/>
</dbReference>
<keyword evidence="9 10" id="KW-1208">Phospholipid metabolism</keyword>
<dbReference type="PANTHER" id="PTHR30309:SF0">
    <property type="entry name" value="GLYCEROL-3-PHOSPHATE ACYLTRANSFERASE-RELATED"/>
    <property type="match status" value="1"/>
</dbReference>
<keyword evidence="1 10" id="KW-1003">Cell membrane</keyword>
<dbReference type="SMART" id="SM01207">
    <property type="entry name" value="G3P_acyltransf"/>
    <property type="match status" value="1"/>
</dbReference>